<dbReference type="InterPro" id="IPR027417">
    <property type="entry name" value="P-loop_NTPase"/>
</dbReference>
<dbReference type="PANTHER" id="PTHR22845:SF5">
    <property type="entry name" value="APOPTOTIC PROTEASE-ACTIVATING FACTOR 1"/>
    <property type="match status" value="1"/>
</dbReference>
<dbReference type="Proteomes" id="UP000015102">
    <property type="component" value="Unassembled WGS sequence"/>
</dbReference>
<dbReference type="EnsemblMetazoa" id="MESCA011165-RA">
    <property type="protein sequence ID" value="MESCA011165-PA"/>
    <property type="gene ID" value="MESCA011165"/>
</dbReference>
<organism evidence="3 4">
    <name type="scientific">Megaselia scalaris</name>
    <name type="common">Humpbacked fly</name>
    <name type="synonym">Phora scalaris</name>
    <dbReference type="NCBI Taxonomy" id="36166"/>
    <lineage>
        <taxon>Eukaryota</taxon>
        <taxon>Metazoa</taxon>
        <taxon>Ecdysozoa</taxon>
        <taxon>Arthropoda</taxon>
        <taxon>Hexapoda</taxon>
        <taxon>Insecta</taxon>
        <taxon>Pterygota</taxon>
        <taxon>Neoptera</taxon>
        <taxon>Endopterygota</taxon>
        <taxon>Diptera</taxon>
        <taxon>Brachycera</taxon>
        <taxon>Muscomorpha</taxon>
        <taxon>Platypezoidea</taxon>
        <taxon>Phoridae</taxon>
        <taxon>Megaseliini</taxon>
        <taxon>Megaselia</taxon>
    </lineage>
</organism>
<evidence type="ECO:0000259" key="2">
    <source>
        <dbReference type="Pfam" id="PF17908"/>
    </source>
</evidence>
<dbReference type="HOGENOM" id="CLU_916956_0_0_1"/>
<dbReference type="GO" id="GO:0043531">
    <property type="term" value="F:ADP binding"/>
    <property type="evidence" value="ECO:0007669"/>
    <property type="project" value="InterPro"/>
</dbReference>
<dbReference type="InterPro" id="IPR041452">
    <property type="entry name" value="APAF1_C"/>
</dbReference>
<evidence type="ECO:0000313" key="3">
    <source>
        <dbReference type="EnsemblMetazoa" id="MESCA011165-PA"/>
    </source>
</evidence>
<keyword evidence="4" id="KW-1185">Reference proteome</keyword>
<dbReference type="Gene3D" id="3.40.50.300">
    <property type="entry name" value="P-loop containing nucleotide triphosphate hydrolases"/>
    <property type="match status" value="1"/>
</dbReference>
<dbReference type="EMBL" id="CAQQ02083040">
    <property type="status" value="NOT_ANNOTATED_CDS"/>
    <property type="molecule type" value="Genomic_DNA"/>
</dbReference>
<dbReference type="Gene3D" id="1.25.40.370">
    <property type="match status" value="1"/>
</dbReference>
<dbReference type="PANTHER" id="PTHR22845">
    <property type="entry name" value="APOPTOTIC PROTEASE-ACTIVATING FACTOR 1"/>
    <property type="match status" value="1"/>
</dbReference>
<feature type="domain" description="APAF-1 helical" evidence="2">
    <location>
        <begin position="218"/>
        <end position="298"/>
    </location>
</feature>
<dbReference type="GO" id="GO:0006915">
    <property type="term" value="P:apoptotic process"/>
    <property type="evidence" value="ECO:0007669"/>
    <property type="project" value="UniProtKB-KW"/>
</dbReference>
<dbReference type="GO" id="GO:0005829">
    <property type="term" value="C:cytosol"/>
    <property type="evidence" value="ECO:0007669"/>
    <property type="project" value="UniProtKB-ARBA"/>
</dbReference>
<protein>
    <recommendedName>
        <fullName evidence="2">APAF-1 helical domain-containing protein</fullName>
    </recommendedName>
</protein>
<reference evidence="4" key="1">
    <citation type="submission" date="2013-02" db="EMBL/GenBank/DDBJ databases">
        <authorList>
            <person name="Hughes D."/>
        </authorList>
    </citation>
    <scope>NUCLEOTIDE SEQUENCE</scope>
    <source>
        <strain>Durham</strain>
        <strain evidence="4">NC isolate 2 -- Noor lab</strain>
    </source>
</reference>
<keyword evidence="1" id="KW-0677">Repeat</keyword>
<proteinExistence type="predicted"/>
<dbReference type="STRING" id="36166.T1H4F6"/>
<evidence type="ECO:0000256" key="1">
    <source>
        <dbReference type="ARBA" id="ARBA00022737"/>
    </source>
</evidence>
<dbReference type="EMBL" id="CAQQ02083039">
    <property type="status" value="NOT_ANNOTATED_CDS"/>
    <property type="molecule type" value="Genomic_DNA"/>
</dbReference>
<dbReference type="Pfam" id="PF17908">
    <property type="entry name" value="APAF1_C"/>
    <property type="match status" value="1"/>
</dbReference>
<dbReference type="InterPro" id="IPR036388">
    <property type="entry name" value="WH-like_DNA-bd_sf"/>
</dbReference>
<name>T1H4F6_MEGSC</name>
<evidence type="ECO:0000313" key="4">
    <source>
        <dbReference type="Proteomes" id="UP000015102"/>
    </source>
</evidence>
<sequence>ANYADPKCLLVLTEVHHKNIIKLFDFNCKVLITTRNKNVRDYFSKNSATILTMEDSFSDDEGTEFLQKIRRDQQIEFDTAEAILENTKNHPYLLNSLAKTIEGKPTQVWRQTIIDTKSNTNTSILDKIYNSLKVFNMEEKHIFDHFVVFQHSVPIPANVLSKFCRIDNNKMEKILEKFDKFSVLRLGYLKGSVLVCYQKYIYFQYLQNNSTLMDNISEAHKQLVDIYDLETQLNTPNDSTSFVKNDEYFYYFIGYHLKKAGMEELLQRLYLDFRFLGQNIKANGLQKTFGDMKHYKKEIIVSIK</sequence>
<accession>T1H4F6</accession>
<reference evidence="3" key="2">
    <citation type="submission" date="2015-06" db="UniProtKB">
        <authorList>
            <consortium name="EnsemblMetazoa"/>
        </authorList>
    </citation>
    <scope>IDENTIFICATION</scope>
</reference>
<dbReference type="Gene3D" id="1.10.10.10">
    <property type="entry name" value="Winged helix-like DNA-binding domain superfamily/Winged helix DNA-binding domain"/>
    <property type="match status" value="1"/>
</dbReference>
<dbReference type="SUPFAM" id="SSF52540">
    <property type="entry name" value="P-loop containing nucleoside triphosphate hydrolases"/>
    <property type="match status" value="1"/>
</dbReference>
<dbReference type="AlphaFoldDB" id="T1H4F6"/>